<dbReference type="Pfam" id="PF00392">
    <property type="entry name" value="GntR"/>
    <property type="match status" value="1"/>
</dbReference>
<evidence type="ECO:0000256" key="2">
    <source>
        <dbReference type="ARBA" id="ARBA00023125"/>
    </source>
</evidence>
<dbReference type="InterPro" id="IPR000524">
    <property type="entry name" value="Tscrpt_reg_HTH_GntR"/>
</dbReference>
<dbReference type="GO" id="GO:0003700">
    <property type="term" value="F:DNA-binding transcription factor activity"/>
    <property type="evidence" value="ECO:0007669"/>
    <property type="project" value="InterPro"/>
</dbReference>
<gene>
    <name evidence="5" type="ORF">SAMN02910451_00203</name>
</gene>
<dbReference type="RefSeq" id="WP_074461046.1">
    <property type="nucleotide sequence ID" value="NZ_FMUR01000003.1"/>
</dbReference>
<reference evidence="6" key="1">
    <citation type="submission" date="2016-10" db="EMBL/GenBank/DDBJ databases">
        <authorList>
            <person name="Varghese N."/>
            <person name="Submissions S."/>
        </authorList>
    </citation>
    <scope>NUCLEOTIDE SEQUENCE [LARGE SCALE GENOMIC DNA]</scope>
    <source>
        <strain evidence="6">XBD2006</strain>
    </source>
</reference>
<evidence type="ECO:0000313" key="5">
    <source>
        <dbReference type="EMBL" id="SCX76625.1"/>
    </source>
</evidence>
<dbReference type="PANTHER" id="PTHR38445:SF7">
    <property type="entry name" value="GNTR-FAMILY TRANSCRIPTIONAL REGULATOR"/>
    <property type="match status" value="1"/>
</dbReference>
<dbReference type="OrthoDB" id="9801546at2"/>
<dbReference type="InterPro" id="IPR036388">
    <property type="entry name" value="WH-like_DNA-bd_sf"/>
</dbReference>
<evidence type="ECO:0000259" key="4">
    <source>
        <dbReference type="PROSITE" id="PS50949"/>
    </source>
</evidence>
<feature type="domain" description="HTH gntR-type" evidence="4">
    <location>
        <begin position="9"/>
        <end position="77"/>
    </location>
</feature>
<dbReference type="Proteomes" id="UP000183047">
    <property type="component" value="Unassembled WGS sequence"/>
</dbReference>
<dbReference type="AlphaFoldDB" id="A0A1G5AFI1"/>
<accession>A0A1G5AFI1</accession>
<keyword evidence="1" id="KW-0805">Transcription regulation</keyword>
<dbReference type="GO" id="GO:0003677">
    <property type="term" value="F:DNA binding"/>
    <property type="evidence" value="ECO:0007669"/>
    <property type="project" value="UniProtKB-KW"/>
</dbReference>
<dbReference type="SMART" id="SM00345">
    <property type="entry name" value="HTH_GNTR"/>
    <property type="match status" value="1"/>
</dbReference>
<name>A0A1G5AFI1_9FIRM</name>
<dbReference type="Gene3D" id="1.10.10.10">
    <property type="entry name" value="Winged helix-like DNA-binding domain superfamily/Winged helix DNA-binding domain"/>
    <property type="match status" value="1"/>
</dbReference>
<evidence type="ECO:0000256" key="1">
    <source>
        <dbReference type="ARBA" id="ARBA00023015"/>
    </source>
</evidence>
<proteinExistence type="predicted"/>
<organism evidence="5 6">
    <name type="scientific">Butyrivibrio hungatei</name>
    <dbReference type="NCBI Taxonomy" id="185008"/>
    <lineage>
        <taxon>Bacteria</taxon>
        <taxon>Bacillati</taxon>
        <taxon>Bacillota</taxon>
        <taxon>Clostridia</taxon>
        <taxon>Lachnospirales</taxon>
        <taxon>Lachnospiraceae</taxon>
        <taxon>Butyrivibrio</taxon>
    </lineage>
</organism>
<evidence type="ECO:0000313" key="6">
    <source>
        <dbReference type="Proteomes" id="UP000183047"/>
    </source>
</evidence>
<keyword evidence="6" id="KW-1185">Reference proteome</keyword>
<protein>
    <submittedName>
        <fullName evidence="5">GntR family transcriptional regulator</fullName>
    </submittedName>
</protein>
<dbReference type="EMBL" id="FMUR01000003">
    <property type="protein sequence ID" value="SCX76625.1"/>
    <property type="molecule type" value="Genomic_DNA"/>
</dbReference>
<evidence type="ECO:0000256" key="3">
    <source>
        <dbReference type="ARBA" id="ARBA00023163"/>
    </source>
</evidence>
<keyword evidence="3" id="KW-0804">Transcription</keyword>
<dbReference type="SUPFAM" id="SSF46785">
    <property type="entry name" value="Winged helix' DNA-binding domain"/>
    <property type="match status" value="1"/>
</dbReference>
<dbReference type="InterPro" id="IPR036390">
    <property type="entry name" value="WH_DNA-bd_sf"/>
</dbReference>
<dbReference type="PANTHER" id="PTHR38445">
    <property type="entry name" value="HTH-TYPE TRANSCRIPTIONAL REPRESSOR YTRA"/>
    <property type="match status" value="1"/>
</dbReference>
<dbReference type="CDD" id="cd07377">
    <property type="entry name" value="WHTH_GntR"/>
    <property type="match status" value="1"/>
</dbReference>
<keyword evidence="2" id="KW-0238">DNA-binding</keyword>
<sequence length="125" mass="14084">MKISQNSGVPIYQQIADYFRSEILEGRIGQGEYMPSIRGLAKDLKISVITTIKAYEQLESEGLVTAVQGKGYYVNAQDTEMLKEQHIRKVEEALLDAIKFAKIAKMSDDELLSTLKALQDLERTD</sequence>
<dbReference type="STRING" id="185008.bhn_I2691"/>
<dbReference type="PROSITE" id="PS50949">
    <property type="entry name" value="HTH_GNTR"/>
    <property type="match status" value="1"/>
</dbReference>